<dbReference type="PANTHER" id="PTHR33238:SF7">
    <property type="entry name" value="IRON-DEPENDENT TRANSCRIPTIONAL REGULATOR"/>
    <property type="match status" value="1"/>
</dbReference>
<evidence type="ECO:0000256" key="1">
    <source>
        <dbReference type="ARBA" id="ARBA00004496"/>
    </source>
</evidence>
<evidence type="ECO:0000256" key="5">
    <source>
        <dbReference type="ARBA" id="ARBA00023004"/>
    </source>
</evidence>
<dbReference type="Gene3D" id="1.10.10.10">
    <property type="entry name" value="Winged helix-like DNA-binding domain superfamily/Winged helix DNA-binding domain"/>
    <property type="match status" value="1"/>
</dbReference>
<keyword evidence="6" id="KW-0805">Transcription regulation</keyword>
<dbReference type="PROSITE" id="PS50944">
    <property type="entry name" value="HTH_DTXR"/>
    <property type="match status" value="1"/>
</dbReference>
<reference evidence="11 12" key="1">
    <citation type="submission" date="2019-08" db="EMBL/GenBank/DDBJ databases">
        <title>In-depth cultivation of the pig gut microbiome towards novel bacterial diversity and tailored functional studies.</title>
        <authorList>
            <person name="Wylensek D."/>
            <person name="Hitch T.C.A."/>
            <person name="Clavel T."/>
        </authorList>
    </citation>
    <scope>NUCLEOTIDE SEQUENCE [LARGE SCALE GENOMIC DNA]</scope>
    <source>
        <strain evidence="11 12">BBE-744-WT-12</strain>
    </source>
</reference>
<dbReference type="GO" id="GO:0003700">
    <property type="term" value="F:DNA-binding transcription factor activity"/>
    <property type="evidence" value="ECO:0007669"/>
    <property type="project" value="InterPro"/>
</dbReference>
<gene>
    <name evidence="11" type="ORF">FYJ85_19660</name>
</gene>
<proteinExistence type="inferred from homology"/>
<accession>A0A844G603</accession>
<dbReference type="Pfam" id="PF02742">
    <property type="entry name" value="Fe_dep_repr_C"/>
    <property type="match status" value="1"/>
</dbReference>
<comment type="similarity">
    <text evidence="2">Belongs to the DtxR/MntR family.</text>
</comment>
<dbReference type="GO" id="GO:0046914">
    <property type="term" value="F:transition metal ion binding"/>
    <property type="evidence" value="ECO:0007669"/>
    <property type="project" value="InterPro"/>
</dbReference>
<dbReference type="InterPro" id="IPR008988">
    <property type="entry name" value="Transcriptional_repressor_C"/>
</dbReference>
<protein>
    <recommendedName>
        <fullName evidence="4">Transcriptional regulator MntR</fullName>
    </recommendedName>
</protein>
<organism evidence="11 12">
    <name type="scientific">Victivallis lenta</name>
    <dbReference type="NCBI Taxonomy" id="2606640"/>
    <lineage>
        <taxon>Bacteria</taxon>
        <taxon>Pseudomonadati</taxon>
        <taxon>Lentisphaerota</taxon>
        <taxon>Lentisphaeria</taxon>
        <taxon>Victivallales</taxon>
        <taxon>Victivallaceae</taxon>
        <taxon>Victivallis</taxon>
    </lineage>
</organism>
<evidence type="ECO:0000256" key="9">
    <source>
        <dbReference type="ARBA" id="ARBA00025185"/>
    </source>
</evidence>
<dbReference type="GO" id="GO:0003677">
    <property type="term" value="F:DNA binding"/>
    <property type="evidence" value="ECO:0007669"/>
    <property type="project" value="UniProtKB-KW"/>
</dbReference>
<dbReference type="InterPro" id="IPR001367">
    <property type="entry name" value="Fe_dep_repressor"/>
</dbReference>
<feature type="domain" description="HTH dtxR-type" evidence="10">
    <location>
        <begin position="1"/>
        <end position="67"/>
    </location>
</feature>
<dbReference type="InterPro" id="IPR007167">
    <property type="entry name" value="Fe-transptr_FeoA-like"/>
</dbReference>
<dbReference type="Proteomes" id="UP000435649">
    <property type="component" value="Unassembled WGS sequence"/>
</dbReference>
<dbReference type="Pfam" id="PF04023">
    <property type="entry name" value="FeoA"/>
    <property type="match status" value="1"/>
</dbReference>
<evidence type="ECO:0000259" key="10">
    <source>
        <dbReference type="PROSITE" id="PS50944"/>
    </source>
</evidence>
<evidence type="ECO:0000256" key="2">
    <source>
        <dbReference type="ARBA" id="ARBA00007871"/>
    </source>
</evidence>
<evidence type="ECO:0000313" key="11">
    <source>
        <dbReference type="EMBL" id="MST99247.1"/>
    </source>
</evidence>
<dbReference type="SUPFAM" id="SSF50037">
    <property type="entry name" value="C-terminal domain of transcriptional repressors"/>
    <property type="match status" value="1"/>
</dbReference>
<keyword evidence="8" id="KW-0804">Transcription</keyword>
<dbReference type="InterPro" id="IPR022687">
    <property type="entry name" value="HTH_DTXR"/>
</dbReference>
<dbReference type="GO" id="GO:0046983">
    <property type="term" value="F:protein dimerization activity"/>
    <property type="evidence" value="ECO:0007669"/>
    <property type="project" value="InterPro"/>
</dbReference>
<evidence type="ECO:0000256" key="3">
    <source>
        <dbReference type="ARBA" id="ARBA00011738"/>
    </source>
</evidence>
<dbReference type="SMART" id="SM00529">
    <property type="entry name" value="HTH_DTXR"/>
    <property type="match status" value="1"/>
</dbReference>
<keyword evidence="12" id="KW-1185">Reference proteome</keyword>
<dbReference type="SMART" id="SM00899">
    <property type="entry name" value="FeoA"/>
    <property type="match status" value="1"/>
</dbReference>
<evidence type="ECO:0000256" key="4">
    <source>
        <dbReference type="ARBA" id="ARBA00022386"/>
    </source>
</evidence>
<dbReference type="InterPro" id="IPR036390">
    <property type="entry name" value="WH_DNA-bd_sf"/>
</dbReference>
<dbReference type="Gene3D" id="2.30.30.90">
    <property type="match status" value="1"/>
</dbReference>
<evidence type="ECO:0000256" key="6">
    <source>
        <dbReference type="ARBA" id="ARBA00023015"/>
    </source>
</evidence>
<keyword evidence="7" id="KW-0238">DNA-binding</keyword>
<evidence type="ECO:0000256" key="7">
    <source>
        <dbReference type="ARBA" id="ARBA00023125"/>
    </source>
</evidence>
<dbReference type="Gene3D" id="1.10.60.10">
    <property type="entry name" value="Iron dependent repressor, metal binding and dimerisation domain"/>
    <property type="match status" value="1"/>
</dbReference>
<evidence type="ECO:0000313" key="12">
    <source>
        <dbReference type="Proteomes" id="UP000435649"/>
    </source>
</evidence>
<dbReference type="InterPro" id="IPR038157">
    <property type="entry name" value="FeoA_core_dom"/>
</dbReference>
<comment type="function">
    <text evidence="9">In the presence of manganese, represses expression of mntH and mntS. Up-regulates expression of mntP.</text>
</comment>
<sequence length="230" mass="24880">MSNNVISSSLEDYLEAIAEIIENKGHAHTKDIAERLRVKMPSVTNALQALSARGLINYQSHSPVVLTSRGAEMAAVIRHRHTVLKGFFSGLLKLDSKKADETACRIEHVIGETVLSRIVLLVEAIAEREDCAPLREYLATTMPKLSAEAGEDDGNLIPLSELPVGQPAVVVRVDENLRGLKKFADLGLVPGTLLQLEGHAPFGDLLRVRIMGSSLSLRAGDAAFISVKLT</sequence>
<comment type="subunit">
    <text evidence="3">Homodimer.</text>
</comment>
<dbReference type="Pfam" id="PF01325">
    <property type="entry name" value="Fe_dep_repress"/>
    <property type="match status" value="1"/>
</dbReference>
<dbReference type="AlphaFoldDB" id="A0A844G603"/>
<name>A0A844G603_9BACT</name>
<dbReference type="EMBL" id="VUNS01000032">
    <property type="protein sequence ID" value="MST99247.1"/>
    <property type="molecule type" value="Genomic_DNA"/>
</dbReference>
<keyword evidence="5" id="KW-0408">Iron</keyword>
<evidence type="ECO:0000256" key="8">
    <source>
        <dbReference type="ARBA" id="ARBA00023163"/>
    </source>
</evidence>
<dbReference type="SUPFAM" id="SSF46785">
    <property type="entry name" value="Winged helix' DNA-binding domain"/>
    <property type="match status" value="1"/>
</dbReference>
<dbReference type="InterPro" id="IPR022689">
    <property type="entry name" value="Iron_dep_repressor"/>
</dbReference>
<dbReference type="InterPro" id="IPR036388">
    <property type="entry name" value="WH-like_DNA-bd_sf"/>
</dbReference>
<dbReference type="SUPFAM" id="SSF47979">
    <property type="entry name" value="Iron-dependent repressor protein, dimerization domain"/>
    <property type="match status" value="1"/>
</dbReference>
<dbReference type="RefSeq" id="WP_106051719.1">
    <property type="nucleotide sequence ID" value="NZ_DBFCGB010000166.1"/>
</dbReference>
<comment type="subcellular location">
    <subcellularLocation>
        <location evidence="1">Cytoplasm</location>
    </subcellularLocation>
</comment>
<comment type="caution">
    <text evidence="11">The sequence shown here is derived from an EMBL/GenBank/DDBJ whole genome shotgun (WGS) entry which is preliminary data.</text>
</comment>
<dbReference type="PANTHER" id="PTHR33238">
    <property type="entry name" value="IRON (METAL) DEPENDENT REPRESSOR, DTXR FAMILY"/>
    <property type="match status" value="1"/>
</dbReference>
<dbReference type="InterPro" id="IPR050536">
    <property type="entry name" value="DtxR_MntR_Metal-Reg"/>
</dbReference>
<dbReference type="InterPro" id="IPR036421">
    <property type="entry name" value="Fe_dep_repressor_sf"/>
</dbReference>
<dbReference type="GO" id="GO:0005737">
    <property type="term" value="C:cytoplasm"/>
    <property type="evidence" value="ECO:0007669"/>
    <property type="project" value="UniProtKB-SubCell"/>
</dbReference>